<keyword evidence="3" id="KW-1185">Reference proteome</keyword>
<proteinExistence type="predicted"/>
<dbReference type="InterPro" id="IPR024047">
    <property type="entry name" value="MM3350-like_sf"/>
</dbReference>
<evidence type="ECO:0000313" key="3">
    <source>
        <dbReference type="Proteomes" id="UP000334019"/>
    </source>
</evidence>
<dbReference type="KEGG" id="atq:GH723_10190"/>
<sequence length="185" mass="20824">MPTPPGQPVVDCTIELCEVQPRVWRRLLVPGSVRLDKLHRMFQAAMGWEDSHLHAFEIGGERYGMQFDEYPDGELQEKDFTVGTAIGSNDRFTYEYDFGDSWEHEITVHRVWRMPKGLKSAVCLDGANACPPEDVGGSWGYEHLLAVLADPTHEEHEHLSGWVGRPVDATAFDVALVNAHLQAVR</sequence>
<evidence type="ECO:0000259" key="1">
    <source>
        <dbReference type="Pfam" id="PF07929"/>
    </source>
</evidence>
<organism evidence="2 3">
    <name type="scientific">Actinomarinicola tropica</name>
    <dbReference type="NCBI Taxonomy" id="2789776"/>
    <lineage>
        <taxon>Bacteria</taxon>
        <taxon>Bacillati</taxon>
        <taxon>Actinomycetota</taxon>
        <taxon>Acidimicrobiia</taxon>
        <taxon>Acidimicrobiales</taxon>
        <taxon>Iamiaceae</taxon>
        <taxon>Actinomarinicola</taxon>
    </lineage>
</organism>
<dbReference type="AlphaFoldDB" id="A0A5Q2RMX8"/>
<gene>
    <name evidence="2" type="ORF">GH723_10190</name>
</gene>
<name>A0A5Q2RMX8_9ACTN</name>
<dbReference type="Gene3D" id="3.10.290.30">
    <property type="entry name" value="MM3350-like"/>
    <property type="match status" value="1"/>
</dbReference>
<dbReference type="InterPro" id="IPR012912">
    <property type="entry name" value="Plasmid_pRiA4b_Orf3-like"/>
</dbReference>
<feature type="domain" description="Plasmid pRiA4b Orf3-like" evidence="1">
    <location>
        <begin position="10"/>
        <end position="174"/>
    </location>
</feature>
<dbReference type="Proteomes" id="UP000334019">
    <property type="component" value="Chromosome"/>
</dbReference>
<dbReference type="PANTHER" id="PTHR41878">
    <property type="entry name" value="LEXA REPRESSOR-RELATED"/>
    <property type="match status" value="1"/>
</dbReference>
<protein>
    <submittedName>
        <fullName evidence="2">Plasmid pRiA4b ORF-3 family protein</fullName>
    </submittedName>
</protein>
<accession>A0A5Q2RMX8</accession>
<dbReference type="EMBL" id="CP045851">
    <property type="protein sequence ID" value="QGG95437.1"/>
    <property type="molecule type" value="Genomic_DNA"/>
</dbReference>
<dbReference type="RefSeq" id="WP_153759544.1">
    <property type="nucleotide sequence ID" value="NZ_CP045851.1"/>
</dbReference>
<dbReference type="PANTHER" id="PTHR41878:SF1">
    <property type="entry name" value="TNPR PROTEIN"/>
    <property type="match status" value="1"/>
</dbReference>
<dbReference type="Pfam" id="PF07929">
    <property type="entry name" value="PRiA4_ORF3"/>
    <property type="match status" value="1"/>
</dbReference>
<dbReference type="SUPFAM" id="SSF159941">
    <property type="entry name" value="MM3350-like"/>
    <property type="match status" value="1"/>
</dbReference>
<evidence type="ECO:0000313" key="2">
    <source>
        <dbReference type="EMBL" id="QGG95437.1"/>
    </source>
</evidence>
<reference evidence="2 3" key="1">
    <citation type="submission" date="2019-11" db="EMBL/GenBank/DDBJ databases">
        <authorList>
            <person name="He Y."/>
        </authorList>
    </citation>
    <scope>NUCLEOTIDE SEQUENCE [LARGE SCALE GENOMIC DNA]</scope>
    <source>
        <strain evidence="2 3">SCSIO 58843</strain>
    </source>
</reference>